<dbReference type="Proteomes" id="UP001638806">
    <property type="component" value="Unassembled WGS sequence"/>
</dbReference>
<evidence type="ECO:0000313" key="1">
    <source>
        <dbReference type="EMBL" id="KAL3958149.1"/>
    </source>
</evidence>
<name>A0ACC4DQK9_PURLI</name>
<accession>A0ACC4DQK9</accession>
<keyword evidence="2" id="KW-1185">Reference proteome</keyword>
<protein>
    <submittedName>
        <fullName evidence="1">Uncharacterized protein</fullName>
    </submittedName>
</protein>
<reference evidence="1" key="1">
    <citation type="submission" date="2024-12" db="EMBL/GenBank/DDBJ databases">
        <title>Comparative genomics and development of molecular markers within Purpureocillium lilacinum and among Purpureocillium species.</title>
        <authorList>
            <person name="Yeh Z.-Y."/>
            <person name="Ni N.-T."/>
            <person name="Lo P.-H."/>
            <person name="Mushyakhwo K."/>
            <person name="Lin C.-F."/>
            <person name="Nai Y.-S."/>
        </authorList>
    </citation>
    <scope>NUCLEOTIDE SEQUENCE</scope>
    <source>
        <strain evidence="1">NCHU-NPUST-175</strain>
    </source>
</reference>
<organism evidence="1 2">
    <name type="scientific">Purpureocillium lilacinum</name>
    <name type="common">Paecilomyces lilacinus</name>
    <dbReference type="NCBI Taxonomy" id="33203"/>
    <lineage>
        <taxon>Eukaryota</taxon>
        <taxon>Fungi</taxon>
        <taxon>Dikarya</taxon>
        <taxon>Ascomycota</taxon>
        <taxon>Pezizomycotina</taxon>
        <taxon>Sordariomycetes</taxon>
        <taxon>Hypocreomycetidae</taxon>
        <taxon>Hypocreales</taxon>
        <taxon>Ophiocordycipitaceae</taxon>
        <taxon>Purpureocillium</taxon>
    </lineage>
</organism>
<sequence length="313" mass="33741">MFPGSSAQNRHIAIVGVGQVGGAIAYGLILQSLASELLLVDEDIERRDGQVRDLSDVSYGHGSQTRVRPATHREAGQCDIVIITAGSKYTLGQTRVEQIHRNVSIIRSVIDAIVPFKADSILVVVSNPVDLLTSLAQKLSGLPVSQVLGSGTFLDSVRLRGMVANRLEVAANSIGMYVLGVEGDAQVVTWSAATIGSMPFRDFNPSEESLDRSELEHACRNRSKEIIRAKGSCPFGLGSVVCSICSSILLDKRNVRPISHFQPEFGCCFSMPAVLGRTGITRTIQPPMSSEEEAGITESAKALRHTIDRLQEN</sequence>
<comment type="caution">
    <text evidence="1">The sequence shown here is derived from an EMBL/GenBank/DDBJ whole genome shotgun (WGS) entry which is preliminary data.</text>
</comment>
<proteinExistence type="predicted"/>
<evidence type="ECO:0000313" key="2">
    <source>
        <dbReference type="Proteomes" id="UP001638806"/>
    </source>
</evidence>
<dbReference type="EMBL" id="JBGNUJ010000007">
    <property type="protein sequence ID" value="KAL3958149.1"/>
    <property type="molecule type" value="Genomic_DNA"/>
</dbReference>
<gene>
    <name evidence="1" type="ORF">ACCO45_008727</name>
</gene>